<dbReference type="HOGENOM" id="CLU_2604669_0_0_9"/>
<dbReference type="RefSeq" id="WP_024381263.1">
    <property type="nucleotide sequence ID" value="NZ_ALLE01000028.1"/>
</dbReference>
<evidence type="ECO:0000313" key="2">
    <source>
        <dbReference type="Proteomes" id="UP000028185"/>
    </source>
</evidence>
<dbReference type="EMBL" id="CP008921">
    <property type="protein sequence ID" value="AIG44555.1"/>
    <property type="molecule type" value="Genomic_DNA"/>
</dbReference>
<evidence type="ECO:0000313" key="1">
    <source>
        <dbReference type="EMBL" id="AIG44555.1"/>
    </source>
</evidence>
<dbReference type="Proteomes" id="UP000028185">
    <property type="component" value="Chromosome"/>
</dbReference>
<proteinExistence type="predicted"/>
<accession>A0A075SU79</accession>
<sequence>MNKQKIISDLKKLHSMVKSKGTDEFVRAYFDHGRNLWAILKPENSFGGDVAEYLTDEEFEKRFEVFEGTLFYHDRREFK</sequence>
<dbReference type="PATRIC" id="fig|1214179.4.peg.2232"/>
<gene>
    <name evidence="1" type="ORF">ID09_11195</name>
</gene>
<organism evidence="1 2">
    <name type="scientific">Streptococcus suis 6407</name>
    <dbReference type="NCBI Taxonomy" id="1214179"/>
    <lineage>
        <taxon>Bacteria</taxon>
        <taxon>Bacillati</taxon>
        <taxon>Bacillota</taxon>
        <taxon>Bacilli</taxon>
        <taxon>Lactobacillales</taxon>
        <taxon>Streptococcaceae</taxon>
        <taxon>Streptococcus</taxon>
    </lineage>
</organism>
<protein>
    <submittedName>
        <fullName evidence="1">Uncharacterized protein</fullName>
    </submittedName>
</protein>
<reference evidence="1 2" key="1">
    <citation type="journal article" date="2014" name="Genome Announc.">
        <title>Whole-Genome Sequence of Streptococcus suis Serotype 4 Reference Strain 6407.</title>
        <authorList>
            <person name="Wang K."/>
            <person name="Chen J."/>
            <person name="Yao H."/>
            <person name="Lu C."/>
        </authorList>
    </citation>
    <scope>NUCLEOTIDE SEQUENCE [LARGE SCALE GENOMIC DNA]</scope>
    <source>
        <strain evidence="1">6407</strain>
    </source>
</reference>
<dbReference type="AlphaFoldDB" id="A0A075SU79"/>
<name>A0A075SU79_STRSU</name>